<accession>A0A841RTS5</accession>
<reference evidence="9 10" key="1">
    <citation type="submission" date="2020-08" db="EMBL/GenBank/DDBJ databases">
        <title>Genomic Encyclopedia of Type Strains, Phase IV (KMG-IV): sequencing the most valuable type-strain genomes for metagenomic binning, comparative biology and taxonomic classification.</title>
        <authorList>
            <person name="Goeker M."/>
        </authorList>
    </citation>
    <scope>NUCLEOTIDE SEQUENCE [LARGE SCALE GENOMIC DNA]</scope>
    <source>
        <strain evidence="9 10">DSM 11805</strain>
    </source>
</reference>
<dbReference type="GO" id="GO:0022857">
    <property type="term" value="F:transmembrane transporter activity"/>
    <property type="evidence" value="ECO:0007669"/>
    <property type="project" value="TreeGrafter"/>
</dbReference>
<feature type="domain" description="ABC3 transporter permease C-terminal" evidence="8">
    <location>
        <begin position="305"/>
        <end position="425"/>
    </location>
</feature>
<evidence type="ECO:0000256" key="4">
    <source>
        <dbReference type="ARBA" id="ARBA00022989"/>
    </source>
</evidence>
<dbReference type="Pfam" id="PF02687">
    <property type="entry name" value="FtsX"/>
    <property type="match status" value="2"/>
</dbReference>
<feature type="transmembrane region" description="Helical" evidence="7">
    <location>
        <begin position="15"/>
        <end position="38"/>
    </location>
</feature>
<evidence type="ECO:0000256" key="7">
    <source>
        <dbReference type="SAM" id="Phobius"/>
    </source>
</evidence>
<comment type="caution">
    <text evidence="9">The sequence shown here is derived from an EMBL/GenBank/DDBJ whole genome shotgun (WGS) entry which is preliminary data.</text>
</comment>
<evidence type="ECO:0000256" key="6">
    <source>
        <dbReference type="ARBA" id="ARBA00038076"/>
    </source>
</evidence>
<comment type="similarity">
    <text evidence="6">Belongs to the ABC-4 integral membrane protein family.</text>
</comment>
<feature type="transmembrane region" description="Helical" evidence="7">
    <location>
        <begin position="481"/>
        <end position="510"/>
    </location>
</feature>
<feature type="transmembrane region" description="Helical" evidence="7">
    <location>
        <begin position="346"/>
        <end position="371"/>
    </location>
</feature>
<dbReference type="GO" id="GO:0005886">
    <property type="term" value="C:plasma membrane"/>
    <property type="evidence" value="ECO:0007669"/>
    <property type="project" value="UniProtKB-SubCell"/>
</dbReference>
<keyword evidence="5 7" id="KW-0472">Membrane</keyword>
<dbReference type="AlphaFoldDB" id="A0A841RTS5"/>
<dbReference type="RefSeq" id="WP_184251163.1">
    <property type="nucleotide sequence ID" value="NZ_BAAACU010000031.1"/>
</dbReference>
<keyword evidence="2" id="KW-1003">Cell membrane</keyword>
<dbReference type="InterPro" id="IPR003838">
    <property type="entry name" value="ABC3_permease_C"/>
</dbReference>
<proteinExistence type="inferred from homology"/>
<evidence type="ECO:0000256" key="3">
    <source>
        <dbReference type="ARBA" id="ARBA00022692"/>
    </source>
</evidence>
<sequence>MSILTMIARKIYKNYWLVISLFIGILVTIILVSSIPIYTTGSLQKLVVSESERYQEENGTYPGIITHHTDWEKLDKKIDRVKLLEQLEKVNEKVLDQQVEMPKVEAATMLTSKALKGYRGSSDISMRNIHVVSLTNFEENITLLHGKHPTNSEDQKVIEVYIHDNALLEMDIFLGEEIRLTDQSLDEDLIIRPVGTFQAAEGTELYWPVSPNRFENTFVVAEDIYREQLLPLDEFVKEALLYSTYDYTNLDIKDASRLLPIQRILRNQTIRATENTEVTISSPMIGIVQHFLRQEGQFRAMTITFFAPVLVMLLIYLWMVAKLIVERQHAEIAVLRSRGAGKRQVAFIYFIEALFLCGMAILIGPLIGLMISKLLGSTTGFMEFVQRQSLPVKLTLDTYLYAGVAAIACLISVMIPVFMATRQNIVSQKRLHSRGHGQAVWHKYFIDVLLLAIAAYGWYMLRQSNYSASDSQSISIDPLLLLVPVLFIIGFALLAFRVYPWIIALITWIGRKKWPVPLYTTLMQIGRSSQPYQFFMLFLVMTISIGLFSANTAQTVYQNLEEQVRYQAGADIVLQQFWDRDIPIEMTKAGEMISEEDRRDNLRILYYEPDTSHFKDWPGVKQVAKVFQKSGASITNTQAPNNKEETHLMGIDTKTFGETAFFRSSLLSPNRHWYEYLNLMASENSAVFLSSALAEKLEVLPGEYVTLDWNMAQQAHFVVYDVIDYWPSWDPIENPYFVVGNLSYIQTSMAIEPYQLWISLEDDADRSELMAKIEEEELSLFSFRDVQKNVNDLSNDAYLTGLNGSLTLGFLIALVITFIGFLLYWILSLRARSLQYGTFRALGMSARQLFSILWWEQVLTTGVAIMLGVVVGKITSLLFIPFIQYSLGGQKQILPFRIFVEMRDELLIYCFAAVILIIGLAILSWMVSKIKIYQAIKIGEE</sequence>
<dbReference type="Proteomes" id="UP000572212">
    <property type="component" value="Unassembled WGS sequence"/>
</dbReference>
<name>A0A841RTS5_9BACI</name>
<dbReference type="PANTHER" id="PTHR30572:SF4">
    <property type="entry name" value="ABC TRANSPORTER PERMEASE YTRF"/>
    <property type="match status" value="1"/>
</dbReference>
<evidence type="ECO:0000313" key="9">
    <source>
        <dbReference type="EMBL" id="MBB6514344.1"/>
    </source>
</evidence>
<evidence type="ECO:0000259" key="8">
    <source>
        <dbReference type="Pfam" id="PF02687"/>
    </source>
</evidence>
<keyword evidence="3 7" id="KW-0812">Transmembrane</keyword>
<evidence type="ECO:0000256" key="5">
    <source>
        <dbReference type="ARBA" id="ARBA00023136"/>
    </source>
</evidence>
<evidence type="ECO:0000256" key="1">
    <source>
        <dbReference type="ARBA" id="ARBA00004651"/>
    </source>
</evidence>
<evidence type="ECO:0000313" key="10">
    <source>
        <dbReference type="Proteomes" id="UP000572212"/>
    </source>
</evidence>
<organism evidence="9 10">
    <name type="scientific">Gracilibacillus halotolerans</name>
    <dbReference type="NCBI Taxonomy" id="74386"/>
    <lineage>
        <taxon>Bacteria</taxon>
        <taxon>Bacillati</taxon>
        <taxon>Bacillota</taxon>
        <taxon>Bacilli</taxon>
        <taxon>Bacillales</taxon>
        <taxon>Bacillaceae</taxon>
        <taxon>Gracilibacillus</taxon>
    </lineage>
</organism>
<feature type="transmembrane region" description="Helical" evidence="7">
    <location>
        <begin position="861"/>
        <end position="885"/>
    </location>
</feature>
<comment type="subcellular location">
    <subcellularLocation>
        <location evidence="1">Cell membrane</location>
        <topology evidence="1">Multi-pass membrane protein</topology>
    </subcellularLocation>
</comment>
<feature type="transmembrane region" description="Helical" evidence="7">
    <location>
        <begin position="399"/>
        <end position="420"/>
    </location>
</feature>
<dbReference type="EMBL" id="JACHON010000032">
    <property type="protein sequence ID" value="MBB6514344.1"/>
    <property type="molecule type" value="Genomic_DNA"/>
</dbReference>
<feature type="transmembrane region" description="Helical" evidence="7">
    <location>
        <begin position="305"/>
        <end position="325"/>
    </location>
</feature>
<feature type="transmembrane region" description="Helical" evidence="7">
    <location>
        <begin position="531"/>
        <end position="550"/>
    </location>
</feature>
<feature type="transmembrane region" description="Helical" evidence="7">
    <location>
        <begin position="906"/>
        <end position="927"/>
    </location>
</feature>
<keyword evidence="10" id="KW-1185">Reference proteome</keyword>
<gene>
    <name evidence="9" type="ORF">GGQ92_003168</name>
</gene>
<dbReference type="InterPro" id="IPR050250">
    <property type="entry name" value="Macrolide_Exporter_MacB"/>
</dbReference>
<dbReference type="PANTHER" id="PTHR30572">
    <property type="entry name" value="MEMBRANE COMPONENT OF TRANSPORTER-RELATED"/>
    <property type="match status" value="1"/>
</dbReference>
<feature type="transmembrane region" description="Helical" evidence="7">
    <location>
        <begin position="441"/>
        <end position="461"/>
    </location>
</feature>
<evidence type="ECO:0000256" key="2">
    <source>
        <dbReference type="ARBA" id="ARBA00022475"/>
    </source>
</evidence>
<feature type="domain" description="ABC3 transporter permease C-terminal" evidence="8">
    <location>
        <begin position="810"/>
        <end position="930"/>
    </location>
</feature>
<protein>
    <submittedName>
        <fullName evidence="9">Putative ABC transport system permease protein</fullName>
    </submittedName>
</protein>
<feature type="transmembrane region" description="Helical" evidence="7">
    <location>
        <begin position="806"/>
        <end position="827"/>
    </location>
</feature>
<keyword evidence="4 7" id="KW-1133">Transmembrane helix</keyword>